<organism evidence="1 2">
    <name type="scientific">Halogeometricum limi</name>
    <dbReference type="NCBI Taxonomy" id="555875"/>
    <lineage>
        <taxon>Archaea</taxon>
        <taxon>Methanobacteriati</taxon>
        <taxon>Methanobacteriota</taxon>
        <taxon>Stenosarchaea group</taxon>
        <taxon>Halobacteria</taxon>
        <taxon>Halobacteriales</taxon>
        <taxon>Haloferacaceae</taxon>
        <taxon>Halogeometricum</taxon>
    </lineage>
</organism>
<dbReference type="EMBL" id="FOYS01000002">
    <property type="protein sequence ID" value="SFR42675.1"/>
    <property type="molecule type" value="Genomic_DNA"/>
</dbReference>
<dbReference type="RefSeq" id="WP_175501401.1">
    <property type="nucleotide sequence ID" value="NZ_FOYS01000002.1"/>
</dbReference>
<proteinExistence type="predicted"/>
<keyword evidence="2" id="KW-1185">Reference proteome</keyword>
<dbReference type="AlphaFoldDB" id="A0A1I6GKD5"/>
<evidence type="ECO:0000313" key="1">
    <source>
        <dbReference type="EMBL" id="SFR42675.1"/>
    </source>
</evidence>
<dbReference type="InterPro" id="IPR055985">
    <property type="entry name" value="DUF7563"/>
</dbReference>
<name>A0A1I6GKD5_9EURY</name>
<dbReference type="STRING" id="555875.SAMN04488124_1181"/>
<accession>A0A1I6GKD5</accession>
<reference evidence="2" key="1">
    <citation type="submission" date="2016-10" db="EMBL/GenBank/DDBJ databases">
        <authorList>
            <person name="Varghese N."/>
            <person name="Submissions S."/>
        </authorList>
    </citation>
    <scope>NUCLEOTIDE SEQUENCE [LARGE SCALE GENOMIC DNA]</scope>
    <source>
        <strain evidence="2">CGMCC 1.8711</strain>
    </source>
</reference>
<evidence type="ECO:0008006" key="3">
    <source>
        <dbReference type="Google" id="ProtNLM"/>
    </source>
</evidence>
<dbReference type="Proteomes" id="UP000243250">
    <property type="component" value="Unassembled WGS sequence"/>
</dbReference>
<sequence length="53" mass="6100">MPECQNCESFVTRDYVRVFAPQDSEDPRVCPHCEDKLRDGADVRDARAKRVTS</sequence>
<protein>
    <recommendedName>
        <fullName evidence="3">Small CPxCG-related zinc finger protein</fullName>
    </recommendedName>
</protein>
<dbReference type="Pfam" id="PF24444">
    <property type="entry name" value="DUF7563"/>
    <property type="match status" value="1"/>
</dbReference>
<dbReference type="OrthoDB" id="195311at2157"/>
<evidence type="ECO:0000313" key="2">
    <source>
        <dbReference type="Proteomes" id="UP000243250"/>
    </source>
</evidence>
<gene>
    <name evidence="1" type="ORF">SAMN04488124_1181</name>
</gene>